<dbReference type="HOGENOM" id="CLU_1922842_0_0_2"/>
<evidence type="ECO:0000313" key="1">
    <source>
        <dbReference type="EMBL" id="AKB43910.1"/>
    </source>
</evidence>
<accession>A0A0E3Q5Z5</accession>
<name>A0A0E3Q5Z5_9EURY</name>
<organism evidence="1 2">
    <name type="scientific">Methanosarcina vacuolata Z-761</name>
    <dbReference type="NCBI Taxonomy" id="1434123"/>
    <lineage>
        <taxon>Archaea</taxon>
        <taxon>Methanobacteriati</taxon>
        <taxon>Methanobacteriota</taxon>
        <taxon>Stenosarchaea group</taxon>
        <taxon>Methanomicrobia</taxon>
        <taxon>Methanosarcinales</taxon>
        <taxon>Methanosarcinaceae</taxon>
        <taxon>Methanosarcina</taxon>
    </lineage>
</organism>
<sequence>MITLVSLKGAKSPDSVPSKWIFECVPSQKGLFPDWPHRHRAYRFLIGYFLTSRHIRRSVSSSLQISQVIRGTLPVTIYGPFLNTVIFMESLSKFDFFSISSTILQPPMCLSFSQFSMAESPIIFNIFKKRL</sequence>
<gene>
    <name evidence="1" type="ORF">MSVAZ_1641</name>
</gene>
<keyword evidence="2" id="KW-1185">Reference proteome</keyword>
<dbReference type="AlphaFoldDB" id="A0A0E3Q5Z5"/>
<dbReference type="KEGG" id="mvc:MSVAZ_1641"/>
<evidence type="ECO:0000313" key="2">
    <source>
        <dbReference type="Proteomes" id="UP000033096"/>
    </source>
</evidence>
<protein>
    <submittedName>
        <fullName evidence="1">Uncharacterized protein</fullName>
    </submittedName>
</protein>
<reference evidence="1 2" key="1">
    <citation type="submission" date="2014-07" db="EMBL/GenBank/DDBJ databases">
        <title>Methanogenic archaea and the global carbon cycle.</title>
        <authorList>
            <person name="Henriksen J.R."/>
            <person name="Luke J."/>
            <person name="Reinhart S."/>
            <person name="Benedict M.N."/>
            <person name="Youngblut N.D."/>
            <person name="Metcalf M.E."/>
            <person name="Whitaker R.J."/>
            <person name="Metcalf W.W."/>
        </authorList>
    </citation>
    <scope>NUCLEOTIDE SEQUENCE [LARGE SCALE GENOMIC DNA]</scope>
    <source>
        <strain evidence="1 2">Z-761</strain>
    </source>
</reference>
<dbReference type="EMBL" id="CP009520">
    <property type="protein sequence ID" value="AKB43910.1"/>
    <property type="molecule type" value="Genomic_DNA"/>
</dbReference>
<dbReference type="Proteomes" id="UP000033096">
    <property type="component" value="Chromosome"/>
</dbReference>
<dbReference type="PATRIC" id="fig|1434123.4.peg.1979"/>
<proteinExistence type="predicted"/>